<proteinExistence type="predicted"/>
<keyword evidence="4" id="KW-1185">Reference proteome</keyword>
<dbReference type="HOGENOM" id="CLU_3075260_0_0_2"/>
<protein>
    <submittedName>
        <fullName evidence="1">Uncharacterized protein</fullName>
    </submittedName>
</protein>
<gene>
    <name evidence="1" type="ordered locus">HacjB3_08415</name>
    <name evidence="2" type="ORF">C497_14287</name>
</gene>
<dbReference type="AlphaFoldDB" id="D8J2V9"/>
<reference evidence="1 3" key="1">
    <citation type="journal article" date="2010" name="J. Bacteriol.">
        <title>Complete genome sequence of Halalkalicoccus jeotgali B3(T), an extremely halophilic archaeon.</title>
        <authorList>
            <person name="Roh S.W."/>
            <person name="Nam Y.D."/>
            <person name="Nam S.H."/>
            <person name="Choi S.H."/>
            <person name="Park H.S."/>
            <person name="Bae J.W."/>
        </authorList>
    </citation>
    <scope>NUCLEOTIDE SEQUENCE [LARGE SCALE GENOMIC DNA]</scope>
    <source>
        <strain evidence="1">B3</strain>
        <strain evidence="3">DSM 18796 / CECT 7217 / JCM 14584 / KCTC 4019 / B3</strain>
    </source>
</reference>
<evidence type="ECO:0000313" key="1">
    <source>
        <dbReference type="EMBL" id="ADJ15066.1"/>
    </source>
</evidence>
<reference evidence="2 4" key="2">
    <citation type="journal article" date="2014" name="PLoS Genet.">
        <title>Phylogenetically driven sequencing of extremely halophilic archaea reveals strategies for static and dynamic osmo-response.</title>
        <authorList>
            <person name="Becker E.A."/>
            <person name="Seitzer P.M."/>
            <person name="Tritt A."/>
            <person name="Larsen D."/>
            <person name="Krusor M."/>
            <person name="Yao A.I."/>
            <person name="Wu D."/>
            <person name="Madern D."/>
            <person name="Eisen J.A."/>
            <person name="Darling A.E."/>
            <person name="Facciotti M.T."/>
        </authorList>
    </citation>
    <scope>NUCLEOTIDE SEQUENCE [LARGE SCALE GENOMIC DNA]</scope>
    <source>
        <strain evidence="2">B3</strain>
        <strain evidence="4">DSM 18796 / CECT 7217 / JCM 14584 / KCTC 4019 / B3</strain>
    </source>
</reference>
<organism evidence="1 3">
    <name type="scientific">Halalkalicoccus jeotgali (strain DSM 18796 / CECT 7217 / JCM 14584 / KCTC 4019 / B3)</name>
    <dbReference type="NCBI Taxonomy" id="795797"/>
    <lineage>
        <taxon>Archaea</taxon>
        <taxon>Methanobacteriati</taxon>
        <taxon>Methanobacteriota</taxon>
        <taxon>Stenosarchaea group</taxon>
        <taxon>Halobacteria</taxon>
        <taxon>Halobacteriales</taxon>
        <taxon>Halococcaceae</taxon>
        <taxon>Halalkalicoccus</taxon>
    </lineage>
</organism>
<evidence type="ECO:0000313" key="4">
    <source>
        <dbReference type="Proteomes" id="UP000011645"/>
    </source>
</evidence>
<dbReference type="Proteomes" id="UP000011645">
    <property type="component" value="Unassembled WGS sequence"/>
</dbReference>
<name>D8J2V9_HALJB</name>
<dbReference type="EMBL" id="AOHV01000038">
    <property type="protein sequence ID" value="ELY34915.1"/>
    <property type="molecule type" value="Genomic_DNA"/>
</dbReference>
<evidence type="ECO:0000313" key="3">
    <source>
        <dbReference type="Proteomes" id="UP000000390"/>
    </source>
</evidence>
<accession>D8J2V9</accession>
<dbReference type="PATRIC" id="fig|795797.18.peg.1674"/>
<dbReference type="KEGG" id="hje:HacjB3_08415"/>
<dbReference type="EMBL" id="CP002062">
    <property type="protein sequence ID" value="ADJ15066.1"/>
    <property type="molecule type" value="Genomic_DNA"/>
</dbReference>
<sequence>MLPGTQQEFMCKYCGYNTHEGWDQLLQYDATYQDSRKKAENYGFHESWDDLREQFSADD</sequence>
<dbReference type="eggNOG" id="arCOG06203">
    <property type="taxonomic scope" value="Archaea"/>
</dbReference>
<dbReference type="Proteomes" id="UP000000390">
    <property type="component" value="Chromosome"/>
</dbReference>
<evidence type="ECO:0000313" key="2">
    <source>
        <dbReference type="EMBL" id="ELY34915.1"/>
    </source>
</evidence>